<gene>
    <name evidence="7" type="ORF">CCUR1050_LOCUS25878</name>
</gene>
<dbReference type="SUPFAM" id="SSF110942">
    <property type="entry name" value="HSP90 C-terminal domain"/>
    <property type="match status" value="1"/>
</dbReference>
<dbReference type="InterPro" id="IPR001404">
    <property type="entry name" value="Hsp90_fam"/>
</dbReference>
<comment type="subcellular location">
    <subcellularLocation>
        <location evidence="1">Cytoplasm</location>
    </subcellularLocation>
</comment>
<dbReference type="GO" id="GO:0051082">
    <property type="term" value="F:unfolded protein binding"/>
    <property type="evidence" value="ECO:0007669"/>
    <property type="project" value="InterPro"/>
</dbReference>
<evidence type="ECO:0000256" key="6">
    <source>
        <dbReference type="ARBA" id="ARBA00023186"/>
    </source>
</evidence>
<organism evidence="7">
    <name type="scientific">Cryptomonas curvata</name>
    <dbReference type="NCBI Taxonomy" id="233186"/>
    <lineage>
        <taxon>Eukaryota</taxon>
        <taxon>Cryptophyceae</taxon>
        <taxon>Cryptomonadales</taxon>
        <taxon>Cryptomonadaceae</taxon>
        <taxon>Cryptomonas</taxon>
    </lineage>
</organism>
<dbReference type="GO" id="GO:0005737">
    <property type="term" value="C:cytoplasm"/>
    <property type="evidence" value="ECO:0007669"/>
    <property type="project" value="UniProtKB-SubCell"/>
</dbReference>
<dbReference type="AlphaFoldDB" id="A0A7S0MRB9"/>
<evidence type="ECO:0000256" key="3">
    <source>
        <dbReference type="ARBA" id="ARBA00022490"/>
    </source>
</evidence>
<dbReference type="InterPro" id="IPR037196">
    <property type="entry name" value="HSP90_C"/>
</dbReference>
<dbReference type="Gene3D" id="3.40.50.11260">
    <property type="match status" value="1"/>
</dbReference>
<dbReference type="GO" id="GO:0016887">
    <property type="term" value="F:ATP hydrolysis activity"/>
    <property type="evidence" value="ECO:0007669"/>
    <property type="project" value="InterPro"/>
</dbReference>
<sequence length="369" mass="42758">MNNIKLYVKRVFIMDNCEELIPEYLNFVKGVVDSEDLPLNISRETLQQNKVLKVIRKNIVKKCLEMFGEIAENKDDSKVFYEQYSKNIKLGIHEDSQNRAKLADLLKYKSSRSPDDYTTLKEYVSRMKENQSSIFYITGETQKGVENSPFLEKLKLRGYEVLFMTEPIDEYCVQQLKEYEGKKLLCATKEGLTLAENEDEKKHSEEDKQKCEELCKLIKETLGEKVEKVVVSERLSDSPCILVTGEYGWSANMERIMRAQALRDSSLSMYMSSRKTMEINPKNSIIMELRERIVLDRNDKTVKDLVNLLFDTALLTSGFSLEEPHIFAQRIHRMIKLGLSIDEDIETQDKGDEIPPLINQTIDDMEAVD</sequence>
<proteinExistence type="inferred from homology"/>
<evidence type="ECO:0000256" key="2">
    <source>
        <dbReference type="ARBA" id="ARBA00008239"/>
    </source>
</evidence>
<name>A0A7S0MRB9_9CRYP</name>
<dbReference type="FunFam" id="3.40.50.11260:FF:000001">
    <property type="entry name" value="Heat shock protein 90 alpha"/>
    <property type="match status" value="1"/>
</dbReference>
<accession>A0A7S0MRB9</accession>
<evidence type="ECO:0000256" key="5">
    <source>
        <dbReference type="ARBA" id="ARBA00022840"/>
    </source>
</evidence>
<keyword evidence="5" id="KW-0067">ATP-binding</keyword>
<keyword evidence="4" id="KW-0547">Nucleotide-binding</keyword>
<evidence type="ECO:0000256" key="4">
    <source>
        <dbReference type="ARBA" id="ARBA00022741"/>
    </source>
</evidence>
<comment type="similarity">
    <text evidence="2">Belongs to the heat shock protein 90 family.</text>
</comment>
<evidence type="ECO:0000313" key="7">
    <source>
        <dbReference type="EMBL" id="CAD8649039.1"/>
    </source>
</evidence>
<dbReference type="PANTHER" id="PTHR11528">
    <property type="entry name" value="HEAT SHOCK PROTEIN 90 FAMILY MEMBER"/>
    <property type="match status" value="1"/>
</dbReference>
<dbReference type="SUPFAM" id="SSF54211">
    <property type="entry name" value="Ribosomal protein S5 domain 2-like"/>
    <property type="match status" value="1"/>
</dbReference>
<dbReference type="Pfam" id="PF00183">
    <property type="entry name" value="HSP90"/>
    <property type="match status" value="1"/>
</dbReference>
<dbReference type="EMBL" id="HBEZ01046975">
    <property type="protein sequence ID" value="CAD8649039.1"/>
    <property type="molecule type" value="Transcribed_RNA"/>
</dbReference>
<evidence type="ECO:0000256" key="1">
    <source>
        <dbReference type="ARBA" id="ARBA00004496"/>
    </source>
</evidence>
<keyword evidence="6" id="KW-0143">Chaperone</keyword>
<dbReference type="Gene3D" id="3.30.230.80">
    <property type="match status" value="1"/>
</dbReference>
<reference evidence="7" key="1">
    <citation type="submission" date="2021-01" db="EMBL/GenBank/DDBJ databases">
        <authorList>
            <person name="Corre E."/>
            <person name="Pelletier E."/>
            <person name="Niang G."/>
            <person name="Scheremetjew M."/>
            <person name="Finn R."/>
            <person name="Kale V."/>
            <person name="Holt S."/>
            <person name="Cochrane G."/>
            <person name="Meng A."/>
            <person name="Brown T."/>
            <person name="Cohen L."/>
        </authorList>
    </citation>
    <scope>NUCLEOTIDE SEQUENCE</scope>
    <source>
        <strain evidence="7">CCAP979/52</strain>
    </source>
</reference>
<protein>
    <recommendedName>
        <fullName evidence="8">Heat shock protein 90</fullName>
    </recommendedName>
</protein>
<dbReference type="GO" id="GO:0005524">
    <property type="term" value="F:ATP binding"/>
    <property type="evidence" value="ECO:0007669"/>
    <property type="project" value="UniProtKB-KW"/>
</dbReference>
<dbReference type="Gene3D" id="1.20.120.790">
    <property type="entry name" value="Heat shock protein 90, C-terminal domain"/>
    <property type="match status" value="1"/>
</dbReference>
<dbReference type="GO" id="GO:0140662">
    <property type="term" value="F:ATP-dependent protein folding chaperone"/>
    <property type="evidence" value="ECO:0007669"/>
    <property type="project" value="InterPro"/>
</dbReference>
<dbReference type="FunFam" id="1.20.120.790:FF:000001">
    <property type="entry name" value="Heat shock protein 90 alpha"/>
    <property type="match status" value="1"/>
</dbReference>
<evidence type="ECO:0008006" key="8">
    <source>
        <dbReference type="Google" id="ProtNLM"/>
    </source>
</evidence>
<keyword evidence="3" id="KW-0963">Cytoplasm</keyword>
<dbReference type="InterPro" id="IPR020568">
    <property type="entry name" value="Ribosomal_Su5_D2-typ_SF"/>
</dbReference>